<proteinExistence type="predicted"/>
<protein>
    <submittedName>
        <fullName evidence="1">Uncharacterized protein</fullName>
    </submittedName>
</protein>
<organism evidence="1 2">
    <name type="scientific">Catharanthus roseus</name>
    <name type="common">Madagascar periwinkle</name>
    <name type="synonym">Vinca rosea</name>
    <dbReference type="NCBI Taxonomy" id="4058"/>
    <lineage>
        <taxon>Eukaryota</taxon>
        <taxon>Viridiplantae</taxon>
        <taxon>Streptophyta</taxon>
        <taxon>Embryophyta</taxon>
        <taxon>Tracheophyta</taxon>
        <taxon>Spermatophyta</taxon>
        <taxon>Magnoliopsida</taxon>
        <taxon>eudicotyledons</taxon>
        <taxon>Gunneridae</taxon>
        <taxon>Pentapetalae</taxon>
        <taxon>asterids</taxon>
        <taxon>lamiids</taxon>
        <taxon>Gentianales</taxon>
        <taxon>Apocynaceae</taxon>
        <taxon>Rauvolfioideae</taxon>
        <taxon>Vinceae</taxon>
        <taxon>Catharanthinae</taxon>
        <taxon>Catharanthus</taxon>
    </lineage>
</organism>
<gene>
    <name evidence="1" type="ORF">M9H77_18529</name>
</gene>
<evidence type="ECO:0000313" key="1">
    <source>
        <dbReference type="EMBL" id="KAI5668676.1"/>
    </source>
</evidence>
<accession>A0ACC0B7Q2</accession>
<name>A0ACC0B7Q2_CATRO</name>
<keyword evidence="2" id="KW-1185">Reference proteome</keyword>
<comment type="caution">
    <text evidence="1">The sequence shown here is derived from an EMBL/GenBank/DDBJ whole genome shotgun (WGS) entry which is preliminary data.</text>
</comment>
<evidence type="ECO:0000313" key="2">
    <source>
        <dbReference type="Proteomes" id="UP001060085"/>
    </source>
</evidence>
<dbReference type="Proteomes" id="UP001060085">
    <property type="component" value="Linkage Group LG04"/>
</dbReference>
<sequence>MIPISQDFQISLVLPPFSKTSFHSLGFYSLTGEQPIRPRRALALGHDDRTTILRYTFPGSSSTTSLATQDIPMTMPLWMKGLRKVLKKGSSRSDLEVTEATLGVLYQLSKDFGNIESPAYGQVYVRGHIVDFSPANIAHNLCCPHFSDIEGTRLEEEVDFDEVIQVLTGESGAVWPKTNRLNLNLLKMLYRDLFRVFCGCWLPTTNITIVLKEMAHLLYAFATRKRINLCIVIFRNILRNIDQKKPSKIVLPSPCLISEYILRCRDLSLPTDSWMRELNLLVMPNIIAPGIVPPSPKKVYKAAGFKIKKLVPRGSLEELKGFNCAECKEIISEMLSRHGPKDVGLAELCYRLLCLVLNHTTPHIAKSVTLHRLP</sequence>
<reference evidence="2" key="1">
    <citation type="journal article" date="2023" name="Nat. Plants">
        <title>Single-cell RNA sequencing provides a high-resolution roadmap for understanding the multicellular compartmentation of specialized metabolism.</title>
        <authorList>
            <person name="Sun S."/>
            <person name="Shen X."/>
            <person name="Li Y."/>
            <person name="Li Y."/>
            <person name="Wang S."/>
            <person name="Li R."/>
            <person name="Zhang H."/>
            <person name="Shen G."/>
            <person name="Guo B."/>
            <person name="Wei J."/>
            <person name="Xu J."/>
            <person name="St-Pierre B."/>
            <person name="Chen S."/>
            <person name="Sun C."/>
        </authorList>
    </citation>
    <scope>NUCLEOTIDE SEQUENCE [LARGE SCALE GENOMIC DNA]</scope>
</reference>
<dbReference type="EMBL" id="CM044704">
    <property type="protein sequence ID" value="KAI5668676.1"/>
    <property type="molecule type" value="Genomic_DNA"/>
</dbReference>